<evidence type="ECO:0000256" key="1">
    <source>
        <dbReference type="ARBA" id="ARBA00004141"/>
    </source>
</evidence>
<dbReference type="PROSITE" id="PS50850">
    <property type="entry name" value="MFS"/>
    <property type="match status" value="1"/>
</dbReference>
<dbReference type="PANTHER" id="PTHR23502:SF181">
    <property type="entry name" value="MAJOR FACILITATOR SUPERFAMILY (MFS) PROFILE DOMAIN-CONTAINING PROTEIN"/>
    <property type="match status" value="1"/>
</dbReference>
<feature type="transmembrane region" description="Helical" evidence="5">
    <location>
        <begin position="52"/>
        <end position="76"/>
    </location>
</feature>
<accession>A0A6H0XY27</accession>
<evidence type="ECO:0000256" key="2">
    <source>
        <dbReference type="ARBA" id="ARBA00022692"/>
    </source>
</evidence>
<dbReference type="GO" id="GO:0005886">
    <property type="term" value="C:plasma membrane"/>
    <property type="evidence" value="ECO:0007669"/>
    <property type="project" value="TreeGrafter"/>
</dbReference>
<feature type="transmembrane region" description="Helical" evidence="5">
    <location>
        <begin position="205"/>
        <end position="225"/>
    </location>
</feature>
<feature type="domain" description="Major facilitator superfamily (MFS) profile" evidence="6">
    <location>
        <begin position="51"/>
        <end position="499"/>
    </location>
</feature>
<evidence type="ECO:0000259" key="6">
    <source>
        <dbReference type="PROSITE" id="PS50850"/>
    </source>
</evidence>
<keyword evidence="2 5" id="KW-0812">Transmembrane</keyword>
<dbReference type="OrthoDB" id="268400at2759"/>
<comment type="subcellular location">
    <subcellularLocation>
        <location evidence="1">Membrane</location>
        <topology evidence="1">Multi-pass membrane protein</topology>
    </subcellularLocation>
</comment>
<feature type="transmembrane region" description="Helical" evidence="5">
    <location>
        <begin position="292"/>
        <end position="314"/>
    </location>
</feature>
<feature type="transmembrane region" description="Helical" evidence="5">
    <location>
        <begin position="442"/>
        <end position="461"/>
    </location>
</feature>
<dbReference type="SUPFAM" id="SSF103473">
    <property type="entry name" value="MFS general substrate transporter"/>
    <property type="match status" value="1"/>
</dbReference>
<dbReference type="InterPro" id="IPR011701">
    <property type="entry name" value="MFS"/>
</dbReference>
<sequence>MKLRSLRDLDNSEGTVQLHSSFNSSLVLHPAPNPSDPNDPLRWPQWKKGVSFFSVCAFAFLANFAIGGLAPAFYILSLEFNKTQTETSALLLWPILVLGIFNFFWVPLANYIGKRPVFIFACLLLCVCYIWGAVAQTFESLLWSNIIAAFAGSSTEALGAAVVNDLYFVHERANAMSWYMIAISGGNTVGPLICGFVVERLGWRWHKWIAVILVAVNWLLVVFFFPETRYDRSSIAESGASTPIDADEKTIATRERQVSELPKKTFAQELNPWSGTSKDASLLELFIRPWPLIVYPAVVYAFLAYAVTLAWVVAVNILNSFILQAPPYKWSPSINGLINIAGIIGNLIGAFAGGWCVDRYSDWRSKKNGGVFQPESRLHMMWIPTIIVMAGCLTWGYAQAESLSWVALFFSFGMIAFGLTYVPVTTMTYVSDSYLPVNADALMLVNGLKNIVAFGFLYGIVPWVTTAGPVNAFGAQAGIYVAILALAIPLVLFGAKLRHITAHWRIIL</sequence>
<dbReference type="GO" id="GO:0022857">
    <property type="term" value="F:transmembrane transporter activity"/>
    <property type="evidence" value="ECO:0007669"/>
    <property type="project" value="InterPro"/>
</dbReference>
<reference evidence="7 8" key="1">
    <citation type="journal article" date="2016" name="Sci. Rep.">
        <title>Peltaster fructicola genome reveals evolution from an invasive phytopathogen to an ectophytic parasite.</title>
        <authorList>
            <person name="Xu C."/>
            <person name="Chen H."/>
            <person name="Gleason M.L."/>
            <person name="Xu J.R."/>
            <person name="Liu H."/>
            <person name="Zhang R."/>
            <person name="Sun G."/>
        </authorList>
    </citation>
    <scope>NUCLEOTIDE SEQUENCE [LARGE SCALE GENOMIC DNA]</scope>
    <source>
        <strain evidence="7 8">LNHT1506</strain>
    </source>
</reference>
<dbReference type="InterPro" id="IPR020846">
    <property type="entry name" value="MFS_dom"/>
</dbReference>
<feature type="transmembrane region" description="Helical" evidence="5">
    <location>
        <begin position="334"/>
        <end position="357"/>
    </location>
</feature>
<keyword evidence="3 5" id="KW-1133">Transmembrane helix</keyword>
<organism evidence="7 8">
    <name type="scientific">Peltaster fructicola</name>
    <dbReference type="NCBI Taxonomy" id="286661"/>
    <lineage>
        <taxon>Eukaryota</taxon>
        <taxon>Fungi</taxon>
        <taxon>Dikarya</taxon>
        <taxon>Ascomycota</taxon>
        <taxon>Pezizomycotina</taxon>
        <taxon>Dothideomycetes</taxon>
        <taxon>Dothideomycetes incertae sedis</taxon>
        <taxon>Peltaster</taxon>
    </lineage>
</organism>
<protein>
    <recommendedName>
        <fullName evidence="6">Major facilitator superfamily (MFS) profile domain-containing protein</fullName>
    </recommendedName>
</protein>
<gene>
    <name evidence="7" type="ORF">AMS68_005088</name>
</gene>
<dbReference type="Pfam" id="PF07690">
    <property type="entry name" value="MFS_1"/>
    <property type="match status" value="1"/>
</dbReference>
<feature type="transmembrane region" description="Helical" evidence="5">
    <location>
        <begin position="378"/>
        <end position="398"/>
    </location>
</feature>
<feature type="transmembrane region" description="Helical" evidence="5">
    <location>
        <begin position="473"/>
        <end position="495"/>
    </location>
</feature>
<feature type="transmembrane region" description="Helical" evidence="5">
    <location>
        <begin position="179"/>
        <end position="199"/>
    </location>
</feature>
<name>A0A6H0XY27_9PEZI</name>
<dbReference type="AlphaFoldDB" id="A0A6H0XY27"/>
<evidence type="ECO:0000313" key="7">
    <source>
        <dbReference type="EMBL" id="QIW99570.1"/>
    </source>
</evidence>
<feature type="transmembrane region" description="Helical" evidence="5">
    <location>
        <begin position="88"/>
        <end position="105"/>
    </location>
</feature>
<evidence type="ECO:0000256" key="3">
    <source>
        <dbReference type="ARBA" id="ARBA00022989"/>
    </source>
</evidence>
<keyword evidence="4 5" id="KW-0472">Membrane</keyword>
<evidence type="ECO:0000256" key="5">
    <source>
        <dbReference type="SAM" id="Phobius"/>
    </source>
</evidence>
<dbReference type="Gene3D" id="1.20.1250.20">
    <property type="entry name" value="MFS general substrate transporter like domains"/>
    <property type="match status" value="1"/>
</dbReference>
<feature type="transmembrane region" description="Helical" evidence="5">
    <location>
        <begin position="404"/>
        <end position="430"/>
    </location>
</feature>
<keyword evidence="8" id="KW-1185">Reference proteome</keyword>
<dbReference type="InterPro" id="IPR036259">
    <property type="entry name" value="MFS_trans_sf"/>
</dbReference>
<feature type="transmembrane region" description="Helical" evidence="5">
    <location>
        <begin position="117"/>
        <end position="134"/>
    </location>
</feature>
<proteinExistence type="predicted"/>
<feature type="transmembrane region" description="Helical" evidence="5">
    <location>
        <begin position="146"/>
        <end position="167"/>
    </location>
</feature>
<evidence type="ECO:0000313" key="8">
    <source>
        <dbReference type="Proteomes" id="UP000503462"/>
    </source>
</evidence>
<dbReference type="EMBL" id="CP051141">
    <property type="protein sequence ID" value="QIW99570.1"/>
    <property type="molecule type" value="Genomic_DNA"/>
</dbReference>
<evidence type="ECO:0000256" key="4">
    <source>
        <dbReference type="ARBA" id="ARBA00023136"/>
    </source>
</evidence>
<dbReference type="PANTHER" id="PTHR23502">
    <property type="entry name" value="MAJOR FACILITATOR SUPERFAMILY"/>
    <property type="match status" value="1"/>
</dbReference>
<dbReference type="Proteomes" id="UP000503462">
    <property type="component" value="Chromosome 3"/>
</dbReference>